<dbReference type="Gene3D" id="1.10.510.10">
    <property type="entry name" value="Transferase(Phosphotransferase) domain 1"/>
    <property type="match status" value="1"/>
</dbReference>
<reference evidence="2 3" key="2">
    <citation type="journal article" date="2018" name="New Phytol.">
        <title>High intraspecific genome diversity in the model arbuscular mycorrhizal symbiont Rhizophagus irregularis.</title>
        <authorList>
            <person name="Chen E.C.H."/>
            <person name="Morin E."/>
            <person name="Beaudet D."/>
            <person name="Noel J."/>
            <person name="Yildirir G."/>
            <person name="Ndikumana S."/>
            <person name="Charron P."/>
            <person name="St-Onge C."/>
            <person name="Giorgi J."/>
            <person name="Kruger M."/>
            <person name="Marton T."/>
            <person name="Ropars J."/>
            <person name="Grigoriev I.V."/>
            <person name="Hainaut M."/>
            <person name="Henrissat B."/>
            <person name="Roux C."/>
            <person name="Martin F."/>
            <person name="Corradi N."/>
        </authorList>
    </citation>
    <scope>NUCLEOTIDE SEQUENCE [LARGE SCALE GENOMIC DNA]</scope>
    <source>
        <strain evidence="2 3">DAOM 197198</strain>
    </source>
</reference>
<dbReference type="GO" id="GO:0007165">
    <property type="term" value="P:signal transduction"/>
    <property type="evidence" value="ECO:0007669"/>
    <property type="project" value="TreeGrafter"/>
</dbReference>
<dbReference type="PROSITE" id="PS50011">
    <property type="entry name" value="PROTEIN_KINASE_DOM"/>
    <property type="match status" value="1"/>
</dbReference>
<dbReference type="GO" id="GO:0004672">
    <property type="term" value="F:protein kinase activity"/>
    <property type="evidence" value="ECO:0007669"/>
    <property type="project" value="InterPro"/>
</dbReference>
<gene>
    <name evidence="2" type="ORF">GLOIN_2v1686276</name>
</gene>
<dbReference type="InterPro" id="IPR050167">
    <property type="entry name" value="Ser_Thr_protein_kinase"/>
</dbReference>
<organism evidence="2 3">
    <name type="scientific">Rhizophagus irregularis (strain DAOM 181602 / DAOM 197198 / MUCL 43194)</name>
    <name type="common">Arbuscular mycorrhizal fungus</name>
    <name type="synonym">Glomus intraradices</name>
    <dbReference type="NCBI Taxonomy" id="747089"/>
    <lineage>
        <taxon>Eukaryota</taxon>
        <taxon>Fungi</taxon>
        <taxon>Fungi incertae sedis</taxon>
        <taxon>Mucoromycota</taxon>
        <taxon>Glomeromycotina</taxon>
        <taxon>Glomeromycetes</taxon>
        <taxon>Glomerales</taxon>
        <taxon>Glomeraceae</taxon>
        <taxon>Rhizophagus</taxon>
    </lineage>
</organism>
<dbReference type="EMBL" id="AUPC02000267">
    <property type="protein sequence ID" value="POG63427.1"/>
    <property type="molecule type" value="Genomic_DNA"/>
</dbReference>
<dbReference type="Proteomes" id="UP000018888">
    <property type="component" value="Unassembled WGS sequence"/>
</dbReference>
<comment type="caution">
    <text evidence="2">The sequence shown here is derived from an EMBL/GenBank/DDBJ whole genome shotgun (WGS) entry which is preliminary data.</text>
</comment>
<dbReference type="SUPFAM" id="SSF56112">
    <property type="entry name" value="Protein kinase-like (PK-like)"/>
    <property type="match status" value="1"/>
</dbReference>
<dbReference type="AlphaFoldDB" id="A0A2P4PDH9"/>
<sequence length="178" mass="20545">IFISDMGLCGEVSNKDETKIYGVMPYVAPEVLRGKPYTQAADIYSFGMVMYYIITGRQPFDDCAHDEKLALQICSGIRPEIPEIPELKSNRYIDLMKKCWDLNPDNRPNVELISSVLDDMGMEILEDEIKRAEKYLFKEYKENKQLTTTHPQAIYISRLLNPYTEGLAIDFTELDDEK</sequence>
<dbReference type="InterPro" id="IPR000719">
    <property type="entry name" value="Prot_kinase_dom"/>
</dbReference>
<dbReference type="GO" id="GO:0005737">
    <property type="term" value="C:cytoplasm"/>
    <property type="evidence" value="ECO:0007669"/>
    <property type="project" value="TreeGrafter"/>
</dbReference>
<reference evidence="2 3" key="1">
    <citation type="journal article" date="2013" name="Proc. Natl. Acad. Sci. U.S.A.">
        <title>Genome of an arbuscular mycorrhizal fungus provides insight into the oldest plant symbiosis.</title>
        <authorList>
            <person name="Tisserant E."/>
            <person name="Malbreil M."/>
            <person name="Kuo A."/>
            <person name="Kohler A."/>
            <person name="Symeonidi A."/>
            <person name="Balestrini R."/>
            <person name="Charron P."/>
            <person name="Duensing N."/>
            <person name="Frei Dit Frey N."/>
            <person name="Gianinazzi-Pearson V."/>
            <person name="Gilbert L.B."/>
            <person name="Handa Y."/>
            <person name="Herr J.R."/>
            <person name="Hijri M."/>
            <person name="Koul R."/>
            <person name="Kawaguchi M."/>
            <person name="Krajinski F."/>
            <person name="Lammers P.J."/>
            <person name="Masclaux F.G."/>
            <person name="Murat C."/>
            <person name="Morin E."/>
            <person name="Ndikumana S."/>
            <person name="Pagni M."/>
            <person name="Petitpierre D."/>
            <person name="Requena N."/>
            <person name="Rosikiewicz P."/>
            <person name="Riley R."/>
            <person name="Saito K."/>
            <person name="San Clemente H."/>
            <person name="Shapiro H."/>
            <person name="van Tuinen D."/>
            <person name="Becard G."/>
            <person name="Bonfante P."/>
            <person name="Paszkowski U."/>
            <person name="Shachar-Hill Y.Y."/>
            <person name="Tuskan G.A."/>
            <person name="Young P.W."/>
            <person name="Sanders I.R."/>
            <person name="Henrissat B."/>
            <person name="Rensing S.A."/>
            <person name="Grigoriev I.V."/>
            <person name="Corradi N."/>
            <person name="Roux C."/>
            <person name="Martin F."/>
        </authorList>
    </citation>
    <scope>NUCLEOTIDE SEQUENCE [LARGE SCALE GENOMIC DNA]</scope>
    <source>
        <strain evidence="2 3">DAOM 197198</strain>
    </source>
</reference>
<evidence type="ECO:0000259" key="1">
    <source>
        <dbReference type="PROSITE" id="PS50011"/>
    </source>
</evidence>
<name>A0A2P4PDH9_RHIID</name>
<dbReference type="Pfam" id="PF00069">
    <property type="entry name" value="Pkinase"/>
    <property type="match status" value="1"/>
</dbReference>
<dbReference type="PANTHER" id="PTHR23257">
    <property type="entry name" value="SERINE-THREONINE PROTEIN KINASE"/>
    <property type="match status" value="1"/>
</dbReference>
<keyword evidence="3" id="KW-1185">Reference proteome</keyword>
<evidence type="ECO:0000313" key="2">
    <source>
        <dbReference type="EMBL" id="POG63427.1"/>
    </source>
</evidence>
<dbReference type="VEuPathDB" id="FungiDB:RhiirFUN_018605"/>
<dbReference type="GO" id="GO:0005524">
    <property type="term" value="F:ATP binding"/>
    <property type="evidence" value="ECO:0007669"/>
    <property type="project" value="InterPro"/>
</dbReference>
<evidence type="ECO:0000313" key="3">
    <source>
        <dbReference type="Proteomes" id="UP000018888"/>
    </source>
</evidence>
<protein>
    <submittedName>
        <fullName evidence="2">Kinase-like domain-containing protein</fullName>
    </submittedName>
</protein>
<feature type="non-terminal residue" evidence="2">
    <location>
        <position position="1"/>
    </location>
</feature>
<dbReference type="InterPro" id="IPR011009">
    <property type="entry name" value="Kinase-like_dom_sf"/>
</dbReference>
<proteinExistence type="predicted"/>
<feature type="domain" description="Protein kinase" evidence="1">
    <location>
        <begin position="1"/>
        <end position="125"/>
    </location>
</feature>
<accession>A0A2P4PDH9</accession>